<evidence type="ECO:0000313" key="1">
    <source>
        <dbReference type="EMBL" id="PIA13936.1"/>
    </source>
</evidence>
<name>A0A2G5B4K7_COERN</name>
<dbReference type="AlphaFoldDB" id="A0A2G5B4K7"/>
<evidence type="ECO:0000313" key="2">
    <source>
        <dbReference type="Proteomes" id="UP000242474"/>
    </source>
</evidence>
<protein>
    <submittedName>
        <fullName evidence="1">Uncharacterized protein</fullName>
    </submittedName>
</protein>
<proteinExistence type="predicted"/>
<organism evidence="1 2">
    <name type="scientific">Coemansia reversa (strain ATCC 12441 / NRRL 1564)</name>
    <dbReference type="NCBI Taxonomy" id="763665"/>
    <lineage>
        <taxon>Eukaryota</taxon>
        <taxon>Fungi</taxon>
        <taxon>Fungi incertae sedis</taxon>
        <taxon>Zoopagomycota</taxon>
        <taxon>Kickxellomycotina</taxon>
        <taxon>Kickxellomycetes</taxon>
        <taxon>Kickxellales</taxon>
        <taxon>Kickxellaceae</taxon>
        <taxon>Coemansia</taxon>
    </lineage>
</organism>
<dbReference type="EMBL" id="KZ303524">
    <property type="protein sequence ID" value="PIA13936.1"/>
    <property type="molecule type" value="Genomic_DNA"/>
</dbReference>
<keyword evidence="2" id="KW-1185">Reference proteome</keyword>
<sequence>MRLRNLPVLLAPLLCLQNCADPGCMTAWTVHAVCLFCRKASAVQVQCQCARIQLPAAGYSTVYCRKGRVLLLSKWVQSEKGNGGGGYTSS</sequence>
<gene>
    <name evidence="1" type="ORF">COEREDRAFT_83118</name>
</gene>
<reference evidence="1 2" key="1">
    <citation type="journal article" date="2015" name="Genome Biol. Evol.">
        <title>Phylogenomic analyses indicate that early fungi evolved digesting cell walls of algal ancestors of land plants.</title>
        <authorList>
            <person name="Chang Y."/>
            <person name="Wang S."/>
            <person name="Sekimoto S."/>
            <person name="Aerts A.L."/>
            <person name="Choi C."/>
            <person name="Clum A."/>
            <person name="LaButti K.M."/>
            <person name="Lindquist E.A."/>
            <person name="Yee Ngan C."/>
            <person name="Ohm R.A."/>
            <person name="Salamov A.A."/>
            <person name="Grigoriev I.V."/>
            <person name="Spatafora J.W."/>
            <person name="Berbee M.L."/>
        </authorList>
    </citation>
    <scope>NUCLEOTIDE SEQUENCE [LARGE SCALE GENOMIC DNA]</scope>
    <source>
        <strain evidence="1 2">NRRL 1564</strain>
    </source>
</reference>
<accession>A0A2G5B4K7</accession>
<dbReference type="Proteomes" id="UP000242474">
    <property type="component" value="Unassembled WGS sequence"/>
</dbReference>